<dbReference type="SUPFAM" id="SSF53955">
    <property type="entry name" value="Lysozyme-like"/>
    <property type="match status" value="1"/>
</dbReference>
<dbReference type="RefSeq" id="WP_244712502.1">
    <property type="nucleotide sequence ID" value="NZ_CP095073.1"/>
</dbReference>
<evidence type="ECO:0000313" key="5">
    <source>
        <dbReference type="Proteomes" id="UP000831787"/>
    </source>
</evidence>
<dbReference type="PROSITE" id="PS51781">
    <property type="entry name" value="SH3B"/>
    <property type="match status" value="1"/>
</dbReference>
<organism evidence="4 5">
    <name type="scientific">Halobacillus salinarum</name>
    <dbReference type="NCBI Taxonomy" id="2932257"/>
    <lineage>
        <taxon>Bacteria</taxon>
        <taxon>Bacillati</taxon>
        <taxon>Bacillota</taxon>
        <taxon>Bacilli</taxon>
        <taxon>Bacillales</taxon>
        <taxon>Bacillaceae</taxon>
        <taxon>Halobacillus</taxon>
    </lineage>
</organism>
<dbReference type="PANTHER" id="PTHR30032">
    <property type="entry name" value="N-ACETYLMURAMOYL-L-ALANINE AMIDASE-RELATED"/>
    <property type="match status" value="1"/>
</dbReference>
<evidence type="ECO:0000256" key="1">
    <source>
        <dbReference type="SAM" id="MobiDB-lite"/>
    </source>
</evidence>
<dbReference type="InterPro" id="IPR023346">
    <property type="entry name" value="Lysozyme-like_dom_sf"/>
</dbReference>
<reference evidence="4 5" key="1">
    <citation type="submission" date="2022-04" db="EMBL/GenBank/DDBJ databases">
        <title>Halobacillus sp. isolated from saltern.</title>
        <authorList>
            <person name="Won M."/>
            <person name="Lee C.-M."/>
            <person name="Woen H.-Y."/>
            <person name="Kwon S.-W."/>
        </authorList>
    </citation>
    <scope>NUCLEOTIDE SEQUENCE [LARGE SCALE GENOMIC DNA]</scope>
    <source>
        <strain evidence="4 5">SSBR10-3</strain>
    </source>
</reference>
<feature type="chain" id="PRO_5047115001" evidence="2">
    <location>
        <begin position="23"/>
        <end position="819"/>
    </location>
</feature>
<accession>A0ABY4EMK3</accession>
<dbReference type="InterPro" id="IPR003646">
    <property type="entry name" value="SH3-like_bac-type"/>
</dbReference>
<dbReference type="EMBL" id="CP095073">
    <property type="protein sequence ID" value="UOQ45684.1"/>
    <property type="molecule type" value="Genomic_DNA"/>
</dbReference>
<sequence>MKARTKMNQRLLFKLAFLLFFAAGLGSFNGGAEASANNSFRFTEGETNLTLADKLQVNIENNTDSKITVQRNGETLYTHSEALTPIANLFTVEKDNQMYLIVAYRMQGSSQALYFNVLKADSSDVKQIYQSPTYSRAKINIEGNQIQVKEPVYADGAVKSSPQSIQNVTFAMNGEDVKVNKESQPAEKHAITTQSSGGSAPIKVNEKYSNPSYAEISRILTEEAIKADIPPEVVKAIAFQESGWQQYWSKGNTPVSWYTNQDGTLHCENWDGTNLKLGFDCIGIGIMQVSDYRYLQDGDAKDDYVERLKEDIRFNIREGLKILEQKWNYYKIRSSSSNDFPYIPTINNNDRDVIENWYFAVMAYNGLLDRNNPVTNAFSPMAYQEDIFDNIRDYSLVNVSPFPTQKLERVNSRLLNFGLTNVQLKGPLHTSKHVYHKNDTLYVNVNDLNLRKSPGGTIVGKLNAGDRVTVTGTFTGSSSNTSQFVWYPVRTTSGKTGYVAGSYLNKTDKVNSYELSGNRRYETSAAISNYGWHWNKPNAVVLGRGDLPIDSLTGSVLASQNSAPLMLTETNQLPEEVSRELSRIAPRTVYLLGGSKGAVSKAVADRVGELLPSATVKRVAGTNRYETSKAIADEVANHANVNEIFVTTGNEDSPDALSIAPYAGEHNIPILFTESNELSEEVKRFVQSHSISKATIIGGYNPVSSKVQKQLDQLVGSVDRVYGTDRYKTSIAIAKEYYKQDELNNVFFARGDETVDALSGSSLAAEYHAPILLTKTNSLPSVTRSFLNEARLQPTLYYMGGENAINYATRDQIERYANK</sequence>
<feature type="domain" description="SH3b" evidence="3">
    <location>
        <begin position="438"/>
        <end position="508"/>
    </location>
</feature>
<evidence type="ECO:0000259" key="3">
    <source>
        <dbReference type="PROSITE" id="PS51781"/>
    </source>
</evidence>
<gene>
    <name evidence="4" type="ORF">MUN89_07065</name>
</gene>
<name>A0ABY4EMK3_9BACI</name>
<keyword evidence="2" id="KW-0732">Signal</keyword>
<dbReference type="SMART" id="SM00287">
    <property type="entry name" value="SH3b"/>
    <property type="match status" value="1"/>
</dbReference>
<dbReference type="PANTHER" id="PTHR30032:SF1">
    <property type="entry name" value="N-ACETYLMURAMOYL-L-ALANINE AMIDASE LYTC"/>
    <property type="match status" value="1"/>
</dbReference>
<keyword evidence="5" id="KW-1185">Reference proteome</keyword>
<dbReference type="Pfam" id="PF08239">
    <property type="entry name" value="SH3_3"/>
    <property type="match status" value="1"/>
</dbReference>
<dbReference type="Gene3D" id="2.30.30.40">
    <property type="entry name" value="SH3 Domains"/>
    <property type="match status" value="1"/>
</dbReference>
<dbReference type="Pfam" id="PF04122">
    <property type="entry name" value="CW_binding_2"/>
    <property type="match status" value="3"/>
</dbReference>
<proteinExistence type="predicted"/>
<evidence type="ECO:0000313" key="4">
    <source>
        <dbReference type="EMBL" id="UOQ45684.1"/>
    </source>
</evidence>
<evidence type="ECO:0000256" key="2">
    <source>
        <dbReference type="SAM" id="SignalP"/>
    </source>
</evidence>
<protein>
    <submittedName>
        <fullName evidence="4">Cell wall-binding repeat-containing protein</fullName>
    </submittedName>
</protein>
<dbReference type="Gene3D" id="1.10.530.10">
    <property type="match status" value="1"/>
</dbReference>
<dbReference type="Proteomes" id="UP000831787">
    <property type="component" value="Chromosome"/>
</dbReference>
<feature type="region of interest" description="Disordered" evidence="1">
    <location>
        <begin position="184"/>
        <end position="204"/>
    </location>
</feature>
<dbReference type="InterPro" id="IPR051922">
    <property type="entry name" value="Bact_Sporulation_Assoc"/>
</dbReference>
<dbReference type="InterPro" id="IPR007253">
    <property type="entry name" value="Cell_wall-bd_2"/>
</dbReference>
<dbReference type="Gene3D" id="3.40.50.12090">
    <property type="match status" value="2"/>
</dbReference>
<feature type="signal peptide" evidence="2">
    <location>
        <begin position="1"/>
        <end position="22"/>
    </location>
</feature>